<gene>
    <name evidence="2" type="ORF">J3492_04075</name>
</gene>
<dbReference type="SUPFAM" id="SSF103481">
    <property type="entry name" value="Multidrug resistance efflux transporter EmrE"/>
    <property type="match status" value="1"/>
</dbReference>
<feature type="transmembrane region" description="Helical" evidence="1">
    <location>
        <begin position="28"/>
        <end position="47"/>
    </location>
</feature>
<feature type="transmembrane region" description="Helical" evidence="1">
    <location>
        <begin position="153"/>
        <end position="171"/>
    </location>
</feature>
<feature type="transmembrane region" description="Helical" evidence="1">
    <location>
        <begin position="99"/>
        <end position="132"/>
    </location>
</feature>
<keyword evidence="1" id="KW-0812">Transmembrane</keyword>
<evidence type="ECO:0000256" key="1">
    <source>
        <dbReference type="SAM" id="Phobius"/>
    </source>
</evidence>
<keyword evidence="3" id="KW-1185">Reference proteome</keyword>
<feature type="transmembrane region" description="Helical" evidence="1">
    <location>
        <begin position="246"/>
        <end position="267"/>
    </location>
</feature>
<dbReference type="Proteomes" id="UP000664554">
    <property type="component" value="Unassembled WGS sequence"/>
</dbReference>
<keyword evidence="1" id="KW-1133">Transmembrane helix</keyword>
<sequence length="292" mass="31512">MMYLIIAVLCSVAVSVLLKVLRQKNIDIRQTIVAGYPVAFLLTWWLLKPDVSSMGTLGDAWGIIIALGILLPAVFVILGRAIEAVGMVATDAAQRLSLIIPIVAAFLWFGDVLTGTRIIGLILGFLALGALVYRPQQITHIQTSSTTTVTRNLALRTPFWLFGVWAGYGVIDILFKQVAKQGAAFPLTLFVSFGMAGVLLFLYLLLTRVRWQSNALIAGLLLGVLNMGNIYAYVRAHQVLSDSPSIVFTGMNVGVITVAAIIGVGVFKERLNRINILGIVLAVSCVAVLFLA</sequence>
<feature type="transmembrane region" description="Helical" evidence="1">
    <location>
        <begin position="183"/>
        <end position="206"/>
    </location>
</feature>
<keyword evidence="1" id="KW-0472">Membrane</keyword>
<name>A0ABS3NLU7_9GAMM</name>
<organism evidence="2 3">
    <name type="scientific">Psychrobacter coccoides</name>
    <dbReference type="NCBI Taxonomy" id="2818440"/>
    <lineage>
        <taxon>Bacteria</taxon>
        <taxon>Pseudomonadati</taxon>
        <taxon>Pseudomonadota</taxon>
        <taxon>Gammaproteobacteria</taxon>
        <taxon>Moraxellales</taxon>
        <taxon>Moraxellaceae</taxon>
        <taxon>Psychrobacter</taxon>
    </lineage>
</organism>
<accession>A0ABS3NLU7</accession>
<protein>
    <submittedName>
        <fullName evidence="2">EamA/RhaT family transporter</fullName>
    </submittedName>
</protein>
<evidence type="ECO:0000313" key="2">
    <source>
        <dbReference type="EMBL" id="MBO1530389.1"/>
    </source>
</evidence>
<dbReference type="RefSeq" id="WP_207990179.1">
    <property type="nucleotide sequence ID" value="NZ_JAGBKM010000005.1"/>
</dbReference>
<dbReference type="InterPro" id="IPR037185">
    <property type="entry name" value="EmrE-like"/>
</dbReference>
<dbReference type="EMBL" id="JAGBKM010000005">
    <property type="protein sequence ID" value="MBO1530389.1"/>
    <property type="molecule type" value="Genomic_DNA"/>
</dbReference>
<comment type="caution">
    <text evidence="2">The sequence shown here is derived from an EMBL/GenBank/DDBJ whole genome shotgun (WGS) entry which is preliminary data.</text>
</comment>
<reference evidence="2 3" key="1">
    <citation type="submission" date="2021-03" db="EMBL/GenBank/DDBJ databases">
        <authorList>
            <person name="Shang D.-D."/>
            <person name="Du Z.-J."/>
            <person name="Chen G.-J."/>
        </authorList>
    </citation>
    <scope>NUCLEOTIDE SEQUENCE [LARGE SCALE GENOMIC DNA]</scope>
    <source>
        <strain evidence="2 3">F1192</strain>
    </source>
</reference>
<feature type="transmembrane region" description="Helical" evidence="1">
    <location>
        <begin position="274"/>
        <end position="291"/>
    </location>
</feature>
<feature type="transmembrane region" description="Helical" evidence="1">
    <location>
        <begin position="59"/>
        <end position="79"/>
    </location>
</feature>
<feature type="transmembrane region" description="Helical" evidence="1">
    <location>
        <begin position="215"/>
        <end position="234"/>
    </location>
</feature>
<proteinExistence type="predicted"/>
<evidence type="ECO:0000313" key="3">
    <source>
        <dbReference type="Proteomes" id="UP000664554"/>
    </source>
</evidence>